<gene>
    <name evidence="3" type="ORF">CAEBREN_17401</name>
</gene>
<dbReference type="EMBL" id="GL379787">
    <property type="protein sequence ID" value="EGT30888.1"/>
    <property type="molecule type" value="Genomic_DNA"/>
</dbReference>
<dbReference type="PANTHER" id="PTHR21453">
    <property type="entry name" value="DUF19 DOMAIN-CONTAINING PROTEIN-RELATED-RELATED"/>
    <property type="match status" value="1"/>
</dbReference>
<keyword evidence="4" id="KW-1185">Reference proteome</keyword>
<dbReference type="OMA" id="GPKISKC"/>
<dbReference type="eggNOG" id="ENOG502TJSZ">
    <property type="taxonomic scope" value="Eukaryota"/>
</dbReference>
<dbReference type="HOGENOM" id="CLU_078890_2_0_1"/>
<name>G0MA05_CAEBE</name>
<dbReference type="PIRSF" id="PIRSF015697">
    <property type="entry name" value="UCP015697"/>
    <property type="match status" value="1"/>
</dbReference>
<dbReference type="OrthoDB" id="5904617at2759"/>
<feature type="chain" id="PRO_5003403611" description="T20D4.11-like domain-containing protein" evidence="1">
    <location>
        <begin position="18"/>
        <end position="192"/>
    </location>
</feature>
<reference evidence="4" key="1">
    <citation type="submission" date="2011-07" db="EMBL/GenBank/DDBJ databases">
        <authorList>
            <consortium name="Caenorhabditis brenneri Sequencing and Analysis Consortium"/>
            <person name="Wilson R.K."/>
        </authorList>
    </citation>
    <scope>NUCLEOTIDE SEQUENCE [LARGE SCALE GENOMIC DNA]</scope>
    <source>
        <strain evidence="4">PB2801</strain>
    </source>
</reference>
<proteinExistence type="predicted"/>
<evidence type="ECO:0000313" key="4">
    <source>
        <dbReference type="Proteomes" id="UP000008068"/>
    </source>
</evidence>
<dbReference type="AlphaFoldDB" id="G0MA05"/>
<protein>
    <recommendedName>
        <fullName evidence="2">T20D4.11-like domain-containing protein</fullName>
    </recommendedName>
</protein>
<evidence type="ECO:0000256" key="1">
    <source>
        <dbReference type="SAM" id="SignalP"/>
    </source>
</evidence>
<dbReference type="InParanoid" id="G0MA05"/>
<organism evidence="4">
    <name type="scientific">Caenorhabditis brenneri</name>
    <name type="common">Nematode worm</name>
    <dbReference type="NCBI Taxonomy" id="135651"/>
    <lineage>
        <taxon>Eukaryota</taxon>
        <taxon>Metazoa</taxon>
        <taxon>Ecdysozoa</taxon>
        <taxon>Nematoda</taxon>
        <taxon>Chromadorea</taxon>
        <taxon>Rhabditida</taxon>
        <taxon>Rhabditina</taxon>
        <taxon>Rhabditomorpha</taxon>
        <taxon>Rhabditoidea</taxon>
        <taxon>Rhabditidae</taxon>
        <taxon>Peloderinae</taxon>
        <taxon>Caenorhabditis</taxon>
    </lineage>
</organism>
<dbReference type="Proteomes" id="UP000008068">
    <property type="component" value="Unassembled WGS sequence"/>
</dbReference>
<keyword evidence="1" id="KW-0732">Signal</keyword>
<dbReference type="InterPro" id="IPR002542">
    <property type="entry name" value="T20D4.11-like_dom"/>
</dbReference>
<dbReference type="Pfam" id="PF01579">
    <property type="entry name" value="DUF19"/>
    <property type="match status" value="1"/>
</dbReference>
<evidence type="ECO:0000313" key="3">
    <source>
        <dbReference type="EMBL" id="EGT30888.1"/>
    </source>
</evidence>
<feature type="signal peptide" evidence="1">
    <location>
        <begin position="1"/>
        <end position="17"/>
    </location>
</feature>
<sequence length="192" mass="21732">MIISIFLCLFSITQIHGKPALNGSCAAEIIGPKISKCLFTLKDMMEISKNSKNLDEKQKEDFVNGCDFFMTCKPAFECLNYGDLAVAFRAVEVQCKSVKFAIREFAECDKKLGINNSTCSQTYNPFPDIQEKDIPGLLKEGRKDSCEKVFGDSDCMLMEIKELCGQNDYEKYRKVQMELANAMRLCEFDTNS</sequence>
<dbReference type="InterPro" id="IPR016638">
    <property type="entry name" value="UPF0376"/>
</dbReference>
<accession>G0MA05</accession>
<evidence type="ECO:0000259" key="2">
    <source>
        <dbReference type="Pfam" id="PF01579"/>
    </source>
</evidence>
<feature type="domain" description="T20D4.11-like" evidence="2">
    <location>
        <begin position="31"/>
        <end position="187"/>
    </location>
</feature>